<sequence length="121" mass="13820">MKTQASQSYLWLARERQSVLSEELPCAFIEERKKKHSCYSIVVVTTHSFTNTSPTEKNWFYPDTDTATRPHLALKDAKIGWDVNGPLPRTPPHAHKFLLSLHSNHPNATVRQDDNSVYSSL</sequence>
<organism evidence="1 2">
    <name type="scientific">Ameca splendens</name>
    <dbReference type="NCBI Taxonomy" id="208324"/>
    <lineage>
        <taxon>Eukaryota</taxon>
        <taxon>Metazoa</taxon>
        <taxon>Chordata</taxon>
        <taxon>Craniata</taxon>
        <taxon>Vertebrata</taxon>
        <taxon>Euteleostomi</taxon>
        <taxon>Actinopterygii</taxon>
        <taxon>Neopterygii</taxon>
        <taxon>Teleostei</taxon>
        <taxon>Neoteleostei</taxon>
        <taxon>Acanthomorphata</taxon>
        <taxon>Ovalentaria</taxon>
        <taxon>Atherinomorphae</taxon>
        <taxon>Cyprinodontiformes</taxon>
        <taxon>Goodeidae</taxon>
        <taxon>Ameca</taxon>
    </lineage>
</organism>
<protein>
    <submittedName>
        <fullName evidence="1">Uncharacterized protein</fullName>
    </submittedName>
</protein>
<evidence type="ECO:0000313" key="1">
    <source>
        <dbReference type="EMBL" id="MEQ2289988.1"/>
    </source>
</evidence>
<comment type="caution">
    <text evidence="1">The sequence shown here is derived from an EMBL/GenBank/DDBJ whole genome shotgun (WGS) entry which is preliminary data.</text>
</comment>
<accession>A0ABV0Y866</accession>
<dbReference type="Proteomes" id="UP001469553">
    <property type="component" value="Unassembled WGS sequence"/>
</dbReference>
<gene>
    <name evidence="1" type="ORF">AMECASPLE_038767</name>
</gene>
<name>A0ABV0Y866_9TELE</name>
<reference evidence="1 2" key="1">
    <citation type="submission" date="2021-06" db="EMBL/GenBank/DDBJ databases">
        <authorList>
            <person name="Palmer J.M."/>
        </authorList>
    </citation>
    <scope>NUCLEOTIDE SEQUENCE [LARGE SCALE GENOMIC DNA]</scope>
    <source>
        <strain evidence="1 2">AS_MEX2019</strain>
        <tissue evidence="1">Muscle</tissue>
    </source>
</reference>
<evidence type="ECO:0000313" key="2">
    <source>
        <dbReference type="Proteomes" id="UP001469553"/>
    </source>
</evidence>
<proteinExistence type="predicted"/>
<keyword evidence="2" id="KW-1185">Reference proteome</keyword>
<dbReference type="EMBL" id="JAHRIP010026205">
    <property type="protein sequence ID" value="MEQ2289988.1"/>
    <property type="molecule type" value="Genomic_DNA"/>
</dbReference>